<dbReference type="PROSITE" id="PS50995">
    <property type="entry name" value="HTH_MARR_2"/>
    <property type="match status" value="1"/>
</dbReference>
<dbReference type="PANTHER" id="PTHR33164:SF99">
    <property type="entry name" value="MARR FAMILY REGULATORY PROTEIN"/>
    <property type="match status" value="1"/>
</dbReference>
<evidence type="ECO:0000259" key="1">
    <source>
        <dbReference type="PROSITE" id="PS50995"/>
    </source>
</evidence>
<gene>
    <name evidence="2" type="ORF">LZC95_31905</name>
</gene>
<dbReference type="RefSeq" id="WP_394841665.1">
    <property type="nucleotide sequence ID" value="NZ_CP089982.1"/>
</dbReference>
<dbReference type="SMART" id="SM00347">
    <property type="entry name" value="HTH_MARR"/>
    <property type="match status" value="1"/>
</dbReference>
<evidence type="ECO:0000313" key="3">
    <source>
        <dbReference type="Proteomes" id="UP001379533"/>
    </source>
</evidence>
<dbReference type="SUPFAM" id="SSF46785">
    <property type="entry name" value="Winged helix' DNA-binding domain"/>
    <property type="match status" value="1"/>
</dbReference>
<protein>
    <submittedName>
        <fullName evidence="2">MarR family transcriptional regulator</fullName>
    </submittedName>
</protein>
<name>A0ABZ2JXA0_9BACT</name>
<dbReference type="PRINTS" id="PR00598">
    <property type="entry name" value="HTHMARR"/>
</dbReference>
<keyword evidence="3" id="KW-1185">Reference proteome</keyword>
<dbReference type="Proteomes" id="UP001379533">
    <property type="component" value="Chromosome"/>
</dbReference>
<evidence type="ECO:0000313" key="2">
    <source>
        <dbReference type="EMBL" id="WXA91046.1"/>
    </source>
</evidence>
<dbReference type="InterPro" id="IPR036390">
    <property type="entry name" value="WH_DNA-bd_sf"/>
</dbReference>
<feature type="domain" description="HTH marR-type" evidence="1">
    <location>
        <begin position="14"/>
        <end position="145"/>
    </location>
</feature>
<dbReference type="Pfam" id="PF01047">
    <property type="entry name" value="MarR"/>
    <property type="match status" value="1"/>
</dbReference>
<dbReference type="PANTHER" id="PTHR33164">
    <property type="entry name" value="TRANSCRIPTIONAL REGULATOR, MARR FAMILY"/>
    <property type="match status" value="1"/>
</dbReference>
<reference evidence="2 3" key="1">
    <citation type="submission" date="2021-12" db="EMBL/GenBank/DDBJ databases">
        <title>Discovery of the Pendulisporaceae a myxobacterial family with distinct sporulation behavior and unique specialized metabolism.</title>
        <authorList>
            <person name="Garcia R."/>
            <person name="Popoff A."/>
            <person name="Bader C.D."/>
            <person name="Loehr J."/>
            <person name="Walesch S."/>
            <person name="Walt C."/>
            <person name="Boldt J."/>
            <person name="Bunk B."/>
            <person name="Haeckl F.J.F.P.J."/>
            <person name="Gunesch A.P."/>
            <person name="Birkelbach J."/>
            <person name="Nuebel U."/>
            <person name="Pietschmann T."/>
            <person name="Bach T."/>
            <person name="Mueller R."/>
        </authorList>
    </citation>
    <scope>NUCLEOTIDE SEQUENCE [LARGE SCALE GENOMIC DNA]</scope>
    <source>
        <strain evidence="2 3">MSr12523</strain>
    </source>
</reference>
<sequence length="161" mass="18111">MTADGTGLARGRRNLGLLDGLVQLSFTVHAALERVAERHDLSLAQVRLLGILRDRKPAMQELATYLNLDKSSITGLVTRAEARGFVQRFTTPEDRRAVNVTLTPKGREVTQVFVKQLEQELAVLIENLSDTDRRRLSKLASRIVTDDIHRRFPDGTILPRE</sequence>
<dbReference type="InterPro" id="IPR039422">
    <property type="entry name" value="MarR/SlyA-like"/>
</dbReference>
<organism evidence="2 3">
    <name type="scientific">Pendulispora brunnea</name>
    <dbReference type="NCBI Taxonomy" id="2905690"/>
    <lineage>
        <taxon>Bacteria</taxon>
        <taxon>Pseudomonadati</taxon>
        <taxon>Myxococcota</taxon>
        <taxon>Myxococcia</taxon>
        <taxon>Myxococcales</taxon>
        <taxon>Sorangiineae</taxon>
        <taxon>Pendulisporaceae</taxon>
        <taxon>Pendulispora</taxon>
    </lineage>
</organism>
<accession>A0ABZ2JXA0</accession>
<dbReference type="Gene3D" id="1.10.10.10">
    <property type="entry name" value="Winged helix-like DNA-binding domain superfamily/Winged helix DNA-binding domain"/>
    <property type="match status" value="1"/>
</dbReference>
<dbReference type="InterPro" id="IPR000835">
    <property type="entry name" value="HTH_MarR-typ"/>
</dbReference>
<dbReference type="InterPro" id="IPR036388">
    <property type="entry name" value="WH-like_DNA-bd_sf"/>
</dbReference>
<dbReference type="EMBL" id="CP089982">
    <property type="protein sequence ID" value="WXA91046.1"/>
    <property type="molecule type" value="Genomic_DNA"/>
</dbReference>
<proteinExistence type="predicted"/>